<feature type="domain" description="HTH araC/xylS-type" evidence="4">
    <location>
        <begin position="242"/>
        <end position="327"/>
    </location>
</feature>
<protein>
    <recommendedName>
        <fullName evidence="4">HTH araC/xylS-type domain-containing protein</fullName>
    </recommendedName>
</protein>
<evidence type="ECO:0000256" key="2">
    <source>
        <dbReference type="ARBA" id="ARBA00023125"/>
    </source>
</evidence>
<dbReference type="PANTHER" id="PTHR47894:SF1">
    <property type="entry name" value="HTH-TYPE TRANSCRIPTIONAL REGULATOR VQSM"/>
    <property type="match status" value="1"/>
</dbReference>
<dbReference type="AlphaFoldDB" id="A0A4Q0Z0F2"/>
<dbReference type="InterPro" id="IPR009057">
    <property type="entry name" value="Homeodomain-like_sf"/>
</dbReference>
<evidence type="ECO:0000313" key="6">
    <source>
        <dbReference type="Proteomes" id="UP000290287"/>
    </source>
</evidence>
<accession>A0A4Q0Z0F2</accession>
<evidence type="ECO:0000256" key="3">
    <source>
        <dbReference type="ARBA" id="ARBA00023163"/>
    </source>
</evidence>
<dbReference type="OrthoDB" id="6396588at2"/>
<organism evidence="5 6">
    <name type="scientific">Veronia nyctiphanis</name>
    <dbReference type="NCBI Taxonomy" id="1278244"/>
    <lineage>
        <taxon>Bacteria</taxon>
        <taxon>Pseudomonadati</taxon>
        <taxon>Pseudomonadota</taxon>
        <taxon>Gammaproteobacteria</taxon>
        <taxon>Vibrionales</taxon>
        <taxon>Vibrionaceae</taxon>
        <taxon>Veronia</taxon>
    </lineage>
</organism>
<name>A0A4Q0Z0F2_9GAMM</name>
<keyword evidence="6" id="KW-1185">Reference proteome</keyword>
<dbReference type="RefSeq" id="WP_129120771.1">
    <property type="nucleotide sequence ID" value="NZ_PEIB01000001.1"/>
</dbReference>
<evidence type="ECO:0000259" key="4">
    <source>
        <dbReference type="PROSITE" id="PS01124"/>
    </source>
</evidence>
<proteinExistence type="predicted"/>
<dbReference type="GO" id="GO:0003700">
    <property type="term" value="F:DNA-binding transcription factor activity"/>
    <property type="evidence" value="ECO:0007669"/>
    <property type="project" value="InterPro"/>
</dbReference>
<evidence type="ECO:0000313" key="5">
    <source>
        <dbReference type="EMBL" id="RXJ74881.1"/>
    </source>
</evidence>
<dbReference type="SMART" id="SM00342">
    <property type="entry name" value="HTH_ARAC"/>
    <property type="match status" value="1"/>
</dbReference>
<keyword evidence="1" id="KW-0805">Transcription regulation</keyword>
<reference evidence="5 6" key="1">
    <citation type="submission" date="2017-10" db="EMBL/GenBank/DDBJ databases">
        <title>Nyctiphanis sp. nov., isolated from the stomach of the euphausiid Nyctiphanes simplex (Hansen, 1911) in the Gulf of California.</title>
        <authorList>
            <person name="Gomez-Gil B."/>
            <person name="Aguilar-Mendez M."/>
            <person name="Lopez-Cortes A."/>
            <person name="Gomez-Gutierrez J."/>
            <person name="Roque A."/>
            <person name="Lang E."/>
            <person name="Gonzalez-Castillo A."/>
        </authorList>
    </citation>
    <scope>NUCLEOTIDE SEQUENCE [LARGE SCALE GENOMIC DNA]</scope>
    <source>
        <strain evidence="5 6">CAIM 600</strain>
    </source>
</reference>
<dbReference type="Proteomes" id="UP000290287">
    <property type="component" value="Unassembled WGS sequence"/>
</dbReference>
<dbReference type="PANTHER" id="PTHR47894">
    <property type="entry name" value="HTH-TYPE TRANSCRIPTIONAL REGULATOR GADX"/>
    <property type="match status" value="1"/>
</dbReference>
<evidence type="ECO:0000256" key="1">
    <source>
        <dbReference type="ARBA" id="ARBA00023015"/>
    </source>
</evidence>
<dbReference type="EMBL" id="PEIB01000001">
    <property type="protein sequence ID" value="RXJ74881.1"/>
    <property type="molecule type" value="Genomic_DNA"/>
</dbReference>
<dbReference type="InterPro" id="IPR018060">
    <property type="entry name" value="HTH_AraC"/>
</dbReference>
<keyword evidence="2" id="KW-0238">DNA-binding</keyword>
<dbReference type="InterPro" id="IPR032687">
    <property type="entry name" value="AraC-type_N"/>
</dbReference>
<sequence length="339" mass="38772">MQLYSDRLQPSIHPAYARIICAYFAREGMDAETFLNPTNINWDDLQNDTQFISFEQFSRIASRSVQVSQKPWIALELAKTIQTGHHSSLGFGVVVSKNLKQAIEFITTFMGTRQKIFSPEMTEEPGGLKITMVPNVTLLHDEEFVCCALFGVLYRAVVTITGLPIKNWLLSMTYEKPDWAVEYDASMPGNQFLFGQKNISVFIPNEYLNVISLTHEPGAFQLATSQCERIKKQQEMGEDIALRVRCLLLNSESNFMGLNEVADNLSMSTRTLMRKLKASETSYQEILDDVRKEFAIWYLTKTSMTVEEISDSLGYQEASNFSRTFKRWVAKRRRSLEVS</sequence>
<keyword evidence="3" id="KW-0804">Transcription</keyword>
<dbReference type="Pfam" id="PF12625">
    <property type="entry name" value="Arabinose_bd"/>
    <property type="match status" value="1"/>
</dbReference>
<dbReference type="Gene3D" id="1.10.10.60">
    <property type="entry name" value="Homeodomain-like"/>
    <property type="match status" value="1"/>
</dbReference>
<dbReference type="PROSITE" id="PS01124">
    <property type="entry name" value="HTH_ARAC_FAMILY_2"/>
    <property type="match status" value="1"/>
</dbReference>
<dbReference type="GO" id="GO:0000976">
    <property type="term" value="F:transcription cis-regulatory region binding"/>
    <property type="evidence" value="ECO:0007669"/>
    <property type="project" value="TreeGrafter"/>
</dbReference>
<comment type="caution">
    <text evidence="5">The sequence shown here is derived from an EMBL/GenBank/DDBJ whole genome shotgun (WGS) entry which is preliminary data.</text>
</comment>
<dbReference type="GO" id="GO:0005829">
    <property type="term" value="C:cytosol"/>
    <property type="evidence" value="ECO:0007669"/>
    <property type="project" value="TreeGrafter"/>
</dbReference>
<dbReference type="SUPFAM" id="SSF46689">
    <property type="entry name" value="Homeodomain-like"/>
    <property type="match status" value="1"/>
</dbReference>
<dbReference type="Pfam" id="PF12833">
    <property type="entry name" value="HTH_18"/>
    <property type="match status" value="1"/>
</dbReference>
<gene>
    <name evidence="5" type="ORF">CS022_01385</name>
</gene>